<dbReference type="PRINTS" id="PR00038">
    <property type="entry name" value="HTHLUXR"/>
</dbReference>
<dbReference type="GO" id="GO:0006355">
    <property type="term" value="P:regulation of DNA-templated transcription"/>
    <property type="evidence" value="ECO:0007669"/>
    <property type="project" value="InterPro"/>
</dbReference>
<proteinExistence type="predicted"/>
<sequence>MAIENITNKQTKCLNTSGYTSLFCVATQYNILLVNYQALNVITNYELINQFMLKNEHQGLVIFDVPKDSDVIPLKEWPNLKGLFYANTDEALFHQGLEAINKGELWFPRAVTDCWMRQMLASEQQTTLQSNNLTCKEIKVLNLLFSGMHSSAIADSLFISEATVRVHLHKVYQKIAVKNKQQALAWCQKNLNKVNS</sequence>
<dbReference type="PANTHER" id="PTHR44688:SF16">
    <property type="entry name" value="DNA-BINDING TRANSCRIPTIONAL ACTIVATOR DEVR_DOSR"/>
    <property type="match status" value="1"/>
</dbReference>
<dbReference type="GO" id="GO:0003677">
    <property type="term" value="F:DNA binding"/>
    <property type="evidence" value="ECO:0007669"/>
    <property type="project" value="UniProtKB-KW"/>
</dbReference>
<accession>A0A0U2X8G8</accession>
<dbReference type="PROSITE" id="PS50043">
    <property type="entry name" value="HTH_LUXR_2"/>
    <property type="match status" value="1"/>
</dbReference>
<dbReference type="RefSeq" id="WP_058373829.1">
    <property type="nucleotide sequence ID" value="NZ_CP011034.1"/>
</dbReference>
<dbReference type="Proteomes" id="UP000065261">
    <property type="component" value="Chromosome I"/>
</dbReference>
<reference evidence="5 6" key="1">
    <citation type="submission" date="2015-03" db="EMBL/GenBank/DDBJ databases">
        <authorList>
            <person name="Murphy D."/>
        </authorList>
    </citation>
    <scope>NUCLEOTIDE SEQUENCE [LARGE SCALE GENOMIC DNA]</scope>
    <source>
        <strain evidence="5 6">KMM 520</strain>
    </source>
</reference>
<keyword evidence="2" id="KW-0238">DNA-binding</keyword>
<dbReference type="Pfam" id="PF00196">
    <property type="entry name" value="GerE"/>
    <property type="match status" value="1"/>
</dbReference>
<dbReference type="InterPro" id="IPR016032">
    <property type="entry name" value="Sig_transdc_resp-reg_C-effctor"/>
</dbReference>
<gene>
    <name evidence="5" type="ORF">PTRA_a2571</name>
</gene>
<dbReference type="KEGG" id="ptn:PTRA_a2571"/>
<evidence type="ECO:0000256" key="2">
    <source>
        <dbReference type="ARBA" id="ARBA00023125"/>
    </source>
</evidence>
<dbReference type="CDD" id="cd06170">
    <property type="entry name" value="LuxR_C_like"/>
    <property type="match status" value="1"/>
</dbReference>
<dbReference type="SMART" id="SM00421">
    <property type="entry name" value="HTH_LUXR"/>
    <property type="match status" value="1"/>
</dbReference>
<protein>
    <recommendedName>
        <fullName evidence="4">HTH luxR-type domain-containing protein</fullName>
    </recommendedName>
</protein>
<dbReference type="OrthoDB" id="561214at2"/>
<dbReference type="InterPro" id="IPR000792">
    <property type="entry name" value="Tscrpt_reg_LuxR_C"/>
</dbReference>
<evidence type="ECO:0000313" key="6">
    <source>
        <dbReference type="Proteomes" id="UP000065261"/>
    </source>
</evidence>
<evidence type="ECO:0000256" key="3">
    <source>
        <dbReference type="ARBA" id="ARBA00023163"/>
    </source>
</evidence>
<dbReference type="Gene3D" id="3.40.50.2300">
    <property type="match status" value="1"/>
</dbReference>
<evidence type="ECO:0000256" key="1">
    <source>
        <dbReference type="ARBA" id="ARBA00023015"/>
    </source>
</evidence>
<dbReference type="PANTHER" id="PTHR44688">
    <property type="entry name" value="DNA-BINDING TRANSCRIPTIONAL ACTIVATOR DEVR_DOSR"/>
    <property type="match status" value="1"/>
</dbReference>
<name>A0A0U2X8G8_9GAMM</name>
<dbReference type="AlphaFoldDB" id="A0A0U2X8G8"/>
<dbReference type="Gene3D" id="1.10.10.10">
    <property type="entry name" value="Winged helix-like DNA-binding domain superfamily/Winged helix DNA-binding domain"/>
    <property type="match status" value="1"/>
</dbReference>
<organism evidence="5">
    <name type="scientific">Pseudoalteromonas translucida KMM 520</name>
    <dbReference type="NCBI Taxonomy" id="1315283"/>
    <lineage>
        <taxon>Bacteria</taxon>
        <taxon>Pseudomonadati</taxon>
        <taxon>Pseudomonadota</taxon>
        <taxon>Gammaproteobacteria</taxon>
        <taxon>Alteromonadales</taxon>
        <taxon>Pseudoalteromonadaceae</taxon>
        <taxon>Pseudoalteromonas</taxon>
    </lineage>
</organism>
<dbReference type="PATRIC" id="fig|1315283.4.peg.2237"/>
<evidence type="ECO:0000313" key="5">
    <source>
        <dbReference type="EMBL" id="ALS33646.1"/>
    </source>
</evidence>
<feature type="domain" description="HTH luxR-type" evidence="4">
    <location>
        <begin position="126"/>
        <end position="191"/>
    </location>
</feature>
<dbReference type="InterPro" id="IPR036388">
    <property type="entry name" value="WH-like_DNA-bd_sf"/>
</dbReference>
<dbReference type="EMBL" id="CP011034">
    <property type="protein sequence ID" value="ALS33646.1"/>
    <property type="molecule type" value="Genomic_DNA"/>
</dbReference>
<dbReference type="SUPFAM" id="SSF46894">
    <property type="entry name" value="C-terminal effector domain of the bipartite response regulators"/>
    <property type="match status" value="1"/>
</dbReference>
<evidence type="ECO:0000259" key="4">
    <source>
        <dbReference type="PROSITE" id="PS50043"/>
    </source>
</evidence>
<keyword evidence="3" id="KW-0804">Transcription</keyword>
<keyword evidence="1" id="KW-0805">Transcription regulation</keyword>